<keyword evidence="2 5" id="KW-0812">Transmembrane</keyword>
<dbReference type="GO" id="GO:0016765">
    <property type="term" value="F:transferase activity, transferring alkyl or aryl (other than methyl) groups"/>
    <property type="evidence" value="ECO:0007669"/>
    <property type="project" value="InterPro"/>
</dbReference>
<dbReference type="Proteomes" id="UP000510821">
    <property type="component" value="Chromosome"/>
</dbReference>
<keyword evidence="3 5" id="KW-1133">Transmembrane helix</keyword>
<comment type="subcellular location">
    <subcellularLocation>
        <location evidence="1">Cell membrane</location>
        <topology evidence="1">Multi-pass membrane protein</topology>
    </subcellularLocation>
</comment>
<dbReference type="EMBL" id="CP058998">
    <property type="protein sequence ID" value="QLJ53115.1"/>
    <property type="molecule type" value="Genomic_DNA"/>
</dbReference>
<feature type="transmembrane region" description="Helical" evidence="5">
    <location>
        <begin position="231"/>
        <end position="253"/>
    </location>
</feature>
<dbReference type="AlphaFoldDB" id="A0A7D6BH78"/>
<dbReference type="PANTHER" id="PTHR42723:SF1">
    <property type="entry name" value="CHLOROPHYLL SYNTHASE, CHLOROPLASTIC"/>
    <property type="match status" value="1"/>
</dbReference>
<evidence type="ECO:0000313" key="7">
    <source>
        <dbReference type="Proteomes" id="UP000510821"/>
    </source>
</evidence>
<reference evidence="7" key="1">
    <citation type="submission" date="2020-07" db="EMBL/GenBank/DDBJ databases">
        <title>Metabolic diversity and evolutionary history of the archaeal phylum ###Micrarchaeota### uncovered from a freshwater lake metagenome.</title>
        <authorList>
            <person name="Kadnikov V.V."/>
            <person name="Savvichev A.S."/>
            <person name="Mardanov A.V."/>
            <person name="Beletsky A.V."/>
            <person name="Chupakov A.V."/>
            <person name="Kokryatskaya N.M."/>
            <person name="Pimenov N.V."/>
            <person name="Ravin N.V."/>
        </authorList>
    </citation>
    <scope>NUCLEOTIDE SEQUENCE [LARGE SCALE GENOMIC DNA]</scope>
</reference>
<dbReference type="InterPro" id="IPR000537">
    <property type="entry name" value="UbiA_prenyltransferase"/>
</dbReference>
<evidence type="ECO:0000256" key="4">
    <source>
        <dbReference type="ARBA" id="ARBA00023136"/>
    </source>
</evidence>
<evidence type="ECO:0000256" key="2">
    <source>
        <dbReference type="ARBA" id="ARBA00022692"/>
    </source>
</evidence>
<feature type="transmembrane region" description="Helical" evidence="5">
    <location>
        <begin position="130"/>
        <end position="152"/>
    </location>
</feature>
<feature type="transmembrane region" description="Helical" evidence="5">
    <location>
        <begin position="107"/>
        <end position="123"/>
    </location>
</feature>
<name>A0A7D6BH78_FERL1</name>
<dbReference type="CDD" id="cd13961">
    <property type="entry name" value="PT_UbiA_DGGGPS"/>
    <property type="match status" value="1"/>
</dbReference>
<dbReference type="Gene3D" id="1.20.120.1780">
    <property type="entry name" value="UbiA prenyltransferase"/>
    <property type="match status" value="1"/>
</dbReference>
<organism evidence="6 7">
    <name type="scientific">Fermentimicrarchaeum limneticum</name>
    <dbReference type="NCBI Taxonomy" id="2795018"/>
    <lineage>
        <taxon>Archaea</taxon>
        <taxon>Candidatus Micrarchaeota</taxon>
        <taxon>Candidatus Fermentimicrarchaeales</taxon>
        <taxon>Candidatus Fermentimicrarchaeaceae</taxon>
        <taxon>Candidatus Fermentimicrarchaeum</taxon>
    </lineage>
</organism>
<feature type="transmembrane region" description="Helical" evidence="5">
    <location>
        <begin position="12"/>
        <end position="33"/>
    </location>
</feature>
<dbReference type="PANTHER" id="PTHR42723">
    <property type="entry name" value="CHLOROPHYLL SYNTHASE"/>
    <property type="match status" value="1"/>
</dbReference>
<feature type="transmembrane region" description="Helical" evidence="5">
    <location>
        <begin position="158"/>
        <end position="182"/>
    </location>
</feature>
<feature type="transmembrane region" description="Helical" evidence="5">
    <location>
        <begin position="39"/>
        <end position="62"/>
    </location>
</feature>
<dbReference type="InterPro" id="IPR050475">
    <property type="entry name" value="Prenyltransferase_related"/>
</dbReference>
<accession>A0A7D6BH78</accession>
<evidence type="ECO:0000256" key="5">
    <source>
        <dbReference type="SAM" id="Phobius"/>
    </source>
</evidence>
<dbReference type="KEGG" id="flt:Sv326_0940"/>
<feature type="transmembrane region" description="Helical" evidence="5">
    <location>
        <begin position="83"/>
        <end position="101"/>
    </location>
</feature>
<proteinExistence type="predicted"/>
<dbReference type="GO" id="GO:0005886">
    <property type="term" value="C:plasma membrane"/>
    <property type="evidence" value="ECO:0007669"/>
    <property type="project" value="UniProtKB-SubCell"/>
</dbReference>
<dbReference type="Pfam" id="PF01040">
    <property type="entry name" value="UbiA"/>
    <property type="match status" value="1"/>
</dbReference>
<dbReference type="InterPro" id="IPR044878">
    <property type="entry name" value="UbiA_sf"/>
</dbReference>
<keyword evidence="4 5" id="KW-0472">Membrane</keyword>
<feature type="transmembrane region" description="Helical" evidence="5">
    <location>
        <begin position="265"/>
        <end position="284"/>
    </location>
</feature>
<protein>
    <submittedName>
        <fullName evidence="6">Digeranylgeranylglyceryl phosphate synthase</fullName>
    </submittedName>
</protein>
<evidence type="ECO:0000256" key="1">
    <source>
        <dbReference type="ARBA" id="ARBA00004651"/>
    </source>
</evidence>
<evidence type="ECO:0000256" key="3">
    <source>
        <dbReference type="ARBA" id="ARBA00022989"/>
    </source>
</evidence>
<evidence type="ECO:0000313" key="6">
    <source>
        <dbReference type="EMBL" id="QLJ53115.1"/>
    </source>
</evidence>
<feature type="transmembrane region" description="Helical" evidence="5">
    <location>
        <begin position="203"/>
        <end position="225"/>
    </location>
</feature>
<sequence length="285" mass="31372">MKVKDLWELTRFEHSIMLAIAVVVGEVTTLRFLPSYDFLLLSVIPPMLVSAASFAINDYFDLRSDRINRRRDRPLVSGKVKPQRAYLLSIALFISGILVSLLINLNSFILVVAFSILAYLYSFRLKDVALLGNIYIAATMAIPFLYGGVAVADELPPALLVLSSIAFVSGLAREVMGTIRDVRGDRRGRKSKTLPMVIGARNSLLLSSLLYITSIALSTIPYLYIPPYAGNILYIIPTVITDILLAYIALNSFRDTSAGFMKSSRNVSLAAMFIALLGFLVAPLV</sequence>
<dbReference type="Gene3D" id="1.10.357.140">
    <property type="entry name" value="UbiA prenyltransferase"/>
    <property type="match status" value="1"/>
</dbReference>
<gene>
    <name evidence="6" type="ORF">Sv326_0940</name>
</gene>